<dbReference type="Gene3D" id="3.40.50.720">
    <property type="entry name" value="NAD(P)-binding Rossmann-like Domain"/>
    <property type="match status" value="1"/>
</dbReference>
<evidence type="ECO:0000313" key="2">
    <source>
        <dbReference type="EMBL" id="GAH83417.1"/>
    </source>
</evidence>
<dbReference type="AlphaFoldDB" id="X1INY6"/>
<dbReference type="Pfam" id="PF03446">
    <property type="entry name" value="NAD_binding_2"/>
    <property type="match status" value="1"/>
</dbReference>
<dbReference type="InterPro" id="IPR006115">
    <property type="entry name" value="6PGDH_NADP-bd"/>
</dbReference>
<reference evidence="2" key="1">
    <citation type="journal article" date="2014" name="Front. Microbiol.">
        <title>High frequency of phylogenetically diverse reductive dehalogenase-homologous genes in deep subseafloor sedimentary metagenomes.</title>
        <authorList>
            <person name="Kawai M."/>
            <person name="Futagami T."/>
            <person name="Toyoda A."/>
            <person name="Takaki Y."/>
            <person name="Nishi S."/>
            <person name="Hori S."/>
            <person name="Arai W."/>
            <person name="Tsubouchi T."/>
            <person name="Morono Y."/>
            <person name="Uchiyama I."/>
            <person name="Ito T."/>
            <person name="Fujiyama A."/>
            <person name="Inagaki F."/>
            <person name="Takami H."/>
        </authorList>
    </citation>
    <scope>NUCLEOTIDE SEQUENCE</scope>
    <source>
        <strain evidence="2">Expedition CK06-06</strain>
    </source>
</reference>
<name>X1INY6_9ZZZZ</name>
<protein>
    <recommendedName>
        <fullName evidence="1">6-phosphogluconate dehydrogenase NADP-binding domain-containing protein</fullName>
    </recommendedName>
</protein>
<sequence>MKQVGIIGLGDMGIGMAKNIIKNGFDLVGYDFTGRTSGNPRDSR</sequence>
<dbReference type="EMBL" id="BARU01037006">
    <property type="protein sequence ID" value="GAH83417.1"/>
    <property type="molecule type" value="Genomic_DNA"/>
</dbReference>
<dbReference type="PROSITE" id="PS00895">
    <property type="entry name" value="3_HYDROXYISOBUT_DH"/>
    <property type="match status" value="1"/>
</dbReference>
<accession>X1INY6</accession>
<proteinExistence type="predicted"/>
<organism evidence="2">
    <name type="scientific">marine sediment metagenome</name>
    <dbReference type="NCBI Taxonomy" id="412755"/>
    <lineage>
        <taxon>unclassified sequences</taxon>
        <taxon>metagenomes</taxon>
        <taxon>ecological metagenomes</taxon>
    </lineage>
</organism>
<dbReference type="GO" id="GO:0050661">
    <property type="term" value="F:NADP binding"/>
    <property type="evidence" value="ECO:0007669"/>
    <property type="project" value="InterPro"/>
</dbReference>
<comment type="caution">
    <text evidence="2">The sequence shown here is derived from an EMBL/GenBank/DDBJ whole genome shotgun (WGS) entry which is preliminary data.</text>
</comment>
<feature type="domain" description="6-phosphogluconate dehydrogenase NADP-binding" evidence="1">
    <location>
        <begin position="3"/>
        <end position="33"/>
    </location>
</feature>
<dbReference type="InterPro" id="IPR036291">
    <property type="entry name" value="NAD(P)-bd_dom_sf"/>
</dbReference>
<evidence type="ECO:0000259" key="1">
    <source>
        <dbReference type="Pfam" id="PF03446"/>
    </source>
</evidence>
<feature type="non-terminal residue" evidence="2">
    <location>
        <position position="44"/>
    </location>
</feature>
<gene>
    <name evidence="2" type="ORF">S03H2_57714</name>
</gene>
<dbReference type="InterPro" id="IPR002204">
    <property type="entry name" value="3-OH-isobutyrate_DH-rel_CS"/>
</dbReference>
<dbReference type="SUPFAM" id="SSF51735">
    <property type="entry name" value="NAD(P)-binding Rossmann-fold domains"/>
    <property type="match status" value="1"/>
</dbReference>
<dbReference type="GO" id="GO:0016491">
    <property type="term" value="F:oxidoreductase activity"/>
    <property type="evidence" value="ECO:0007669"/>
    <property type="project" value="InterPro"/>
</dbReference>